<dbReference type="KEGG" id="rsq:Rsph17025_0113"/>
<name>A4WNR0_CERS5</name>
<dbReference type="EMBL" id="CP000661">
    <property type="protein sequence ID" value="ABP69024.1"/>
    <property type="molecule type" value="Genomic_DNA"/>
</dbReference>
<evidence type="ECO:0000256" key="1">
    <source>
        <dbReference type="SAM" id="MobiDB-lite"/>
    </source>
</evidence>
<organism evidence="2">
    <name type="scientific">Cereibacter sphaeroides (strain ATCC 17025 / ATH 2.4.3)</name>
    <name type="common">Rhodobacter sphaeroides</name>
    <dbReference type="NCBI Taxonomy" id="349102"/>
    <lineage>
        <taxon>Bacteria</taxon>
        <taxon>Pseudomonadati</taxon>
        <taxon>Pseudomonadota</taxon>
        <taxon>Alphaproteobacteria</taxon>
        <taxon>Rhodobacterales</taxon>
        <taxon>Paracoccaceae</taxon>
        <taxon>Cereibacter</taxon>
    </lineage>
</organism>
<dbReference type="STRING" id="349102.Rsph17025_0113"/>
<sequence>MQRTSCAGRHRVGDTAPAGRSVPQRTSGQLSGSPHHCQDDDVAQDEARMVITIETKVRELAAAAVLRDRFHRMFRMRSAEHLAEWLEAGRALKGGVHGSDRRGSGQGYGPRLPKQTKLRWKCRVFCVQSFLYFWWSQAGSNRRPLECHSEFGT</sequence>
<proteinExistence type="predicted"/>
<dbReference type="AlphaFoldDB" id="A4WNR0"/>
<reference evidence="2" key="1">
    <citation type="submission" date="2007-04" db="EMBL/GenBank/DDBJ databases">
        <title>Complete sequence of chromosome of Rhodobacter sphaeroides ATCC 17025.</title>
        <authorList>
            <consortium name="US DOE Joint Genome Institute"/>
            <person name="Copeland A."/>
            <person name="Lucas S."/>
            <person name="Lapidus A."/>
            <person name="Barry K."/>
            <person name="Detter J.C."/>
            <person name="Glavina del Rio T."/>
            <person name="Hammon N."/>
            <person name="Israni S."/>
            <person name="Dalin E."/>
            <person name="Tice H."/>
            <person name="Pitluck S."/>
            <person name="Chertkov O."/>
            <person name="Brettin T."/>
            <person name="Bruce D."/>
            <person name="Han C."/>
            <person name="Schmutz J."/>
            <person name="Larimer F."/>
            <person name="Land M."/>
            <person name="Hauser L."/>
            <person name="Kyrpides N."/>
            <person name="Kim E."/>
            <person name="Richardson P."/>
            <person name="Mackenzie C."/>
            <person name="Choudhary M."/>
            <person name="Donohue T.J."/>
            <person name="Kaplan S."/>
        </authorList>
    </citation>
    <scope>NUCLEOTIDE SEQUENCE [LARGE SCALE GENOMIC DNA]</scope>
    <source>
        <strain evidence="2">ATCC 17025</strain>
    </source>
</reference>
<gene>
    <name evidence="2" type="ordered locus">Rsph17025_0113</name>
</gene>
<feature type="region of interest" description="Disordered" evidence="1">
    <location>
        <begin position="1"/>
        <end position="39"/>
    </location>
</feature>
<dbReference type="HOGENOM" id="CLU_1711869_0_0_5"/>
<evidence type="ECO:0000313" key="2">
    <source>
        <dbReference type="EMBL" id="ABP69024.1"/>
    </source>
</evidence>
<protein>
    <submittedName>
        <fullName evidence="2">Uncharacterized protein</fullName>
    </submittedName>
</protein>
<accession>A4WNR0</accession>
<feature type="compositionally biased region" description="Polar residues" evidence="1">
    <location>
        <begin position="23"/>
        <end position="32"/>
    </location>
</feature>